<dbReference type="EMBL" id="CP007031">
    <property type="protein sequence ID" value="AHF05626.1"/>
    <property type="molecule type" value="Genomic_DNA"/>
</dbReference>
<dbReference type="STRING" id="765910.MARPU_14425"/>
<feature type="region of interest" description="Disordered" evidence="1">
    <location>
        <begin position="1"/>
        <end position="47"/>
    </location>
</feature>
<feature type="compositionally biased region" description="Basic and acidic residues" evidence="1">
    <location>
        <begin position="1"/>
        <end position="18"/>
    </location>
</feature>
<evidence type="ECO:0000256" key="1">
    <source>
        <dbReference type="SAM" id="MobiDB-lite"/>
    </source>
</evidence>
<protein>
    <submittedName>
        <fullName evidence="2">Uncharacterized protein</fullName>
    </submittedName>
</protein>
<gene>
    <name evidence="2" type="ORF">MARPU_14425</name>
</gene>
<reference evidence="2 3" key="1">
    <citation type="submission" date="2013-12" db="EMBL/GenBank/DDBJ databases">
        <authorList>
            <consortium name="DOE Joint Genome Institute"/>
            <person name="Bryant D.A."/>
            <person name="Huntemann M."/>
            <person name="Han J."/>
            <person name="Chen A."/>
            <person name="Kyrpides N."/>
            <person name="Mavromatis K."/>
            <person name="Markowitz V."/>
            <person name="Palaniappan K."/>
            <person name="Ivanova N."/>
            <person name="Schaumberg A."/>
            <person name="Pati A."/>
            <person name="Liolios K."/>
            <person name="Nordberg H.P."/>
            <person name="Cantor M.N."/>
            <person name="Hua S.X."/>
            <person name="Woyke T."/>
        </authorList>
    </citation>
    <scope>NUCLEOTIDE SEQUENCE [LARGE SCALE GENOMIC DNA]</scope>
    <source>
        <strain evidence="2 3">984</strain>
    </source>
</reference>
<organism evidence="2 3">
    <name type="scientific">Marichromatium purpuratum 984</name>
    <dbReference type="NCBI Taxonomy" id="765910"/>
    <lineage>
        <taxon>Bacteria</taxon>
        <taxon>Pseudomonadati</taxon>
        <taxon>Pseudomonadota</taxon>
        <taxon>Gammaproteobacteria</taxon>
        <taxon>Chromatiales</taxon>
        <taxon>Chromatiaceae</taxon>
        <taxon>Marichromatium</taxon>
    </lineage>
</organism>
<sequence>MQRLRGLDSGRRRLDDRAVATGAVAGQEEEAQRRAGASGQAEGAERQLQGVAAADVGQVMTIALGGAGAVAGHHQHPPGGETAVELTLEARDIEHLCREGLLEPQPVVKLDTTTDE</sequence>
<dbReference type="AlphaFoldDB" id="W0E991"/>
<dbReference type="KEGG" id="mpur:MARPU_14425"/>
<proteinExistence type="predicted"/>
<accession>W0E991</accession>
<name>W0E991_MARPU</name>
<keyword evidence="3" id="KW-1185">Reference proteome</keyword>
<dbReference type="Proteomes" id="UP000005275">
    <property type="component" value="Chromosome"/>
</dbReference>
<dbReference type="HOGENOM" id="CLU_2093931_0_0_6"/>
<evidence type="ECO:0000313" key="3">
    <source>
        <dbReference type="Proteomes" id="UP000005275"/>
    </source>
</evidence>
<evidence type="ECO:0000313" key="2">
    <source>
        <dbReference type="EMBL" id="AHF05626.1"/>
    </source>
</evidence>